<evidence type="ECO:0000256" key="6">
    <source>
        <dbReference type="ARBA" id="ARBA00023136"/>
    </source>
</evidence>
<evidence type="ECO:0000256" key="3">
    <source>
        <dbReference type="ARBA" id="ARBA00022475"/>
    </source>
</evidence>
<comment type="subcellular location">
    <subcellularLocation>
        <location evidence="1">Cell membrane</location>
        <topology evidence="1">Multi-pass membrane protein</topology>
    </subcellularLocation>
</comment>
<keyword evidence="9" id="KW-1185">Reference proteome</keyword>
<feature type="transmembrane region" description="Helical" evidence="7">
    <location>
        <begin position="157"/>
        <end position="178"/>
    </location>
</feature>
<dbReference type="AlphaFoldDB" id="A0A447SSH0"/>
<feature type="transmembrane region" description="Helical" evidence="7">
    <location>
        <begin position="125"/>
        <end position="145"/>
    </location>
</feature>
<dbReference type="KEGG" id="avt:NCTC3438_01786"/>
<feature type="transmembrane region" description="Helical" evidence="7">
    <location>
        <begin position="59"/>
        <end position="78"/>
    </location>
</feature>
<dbReference type="Proteomes" id="UP000268198">
    <property type="component" value="Chromosome"/>
</dbReference>
<dbReference type="EMBL" id="LR134167">
    <property type="protein sequence ID" value="VEB24923.1"/>
    <property type="molecule type" value="Genomic_DNA"/>
</dbReference>
<protein>
    <submittedName>
        <fullName evidence="8">Colanic acid exporter</fullName>
    </submittedName>
</protein>
<evidence type="ECO:0000256" key="2">
    <source>
        <dbReference type="ARBA" id="ARBA00007430"/>
    </source>
</evidence>
<evidence type="ECO:0000313" key="8">
    <source>
        <dbReference type="EMBL" id="VEB24923.1"/>
    </source>
</evidence>
<gene>
    <name evidence="8" type="ORF">NCTC3438_01786</name>
</gene>
<feature type="transmembrane region" description="Helical" evidence="7">
    <location>
        <begin position="99"/>
        <end position="119"/>
    </location>
</feature>
<name>A0A447SSH0_AVIVO</name>
<dbReference type="PANTHER" id="PTHR30250">
    <property type="entry name" value="PST FAMILY PREDICTED COLANIC ACID TRANSPORTER"/>
    <property type="match status" value="1"/>
</dbReference>
<evidence type="ECO:0000256" key="7">
    <source>
        <dbReference type="SAM" id="Phobius"/>
    </source>
</evidence>
<dbReference type="GO" id="GO:0005886">
    <property type="term" value="C:plasma membrane"/>
    <property type="evidence" value="ECO:0007669"/>
    <property type="project" value="UniProtKB-SubCell"/>
</dbReference>
<keyword evidence="3" id="KW-1003">Cell membrane</keyword>
<comment type="similarity">
    <text evidence="2">Belongs to the polysaccharide synthase family.</text>
</comment>
<dbReference type="RefSeq" id="WP_126372989.1">
    <property type="nucleotide sequence ID" value="NZ_LR134167.1"/>
</dbReference>
<dbReference type="OrthoDB" id="3831435at2"/>
<organism evidence="8 9">
    <name type="scientific">Avibacterium volantium</name>
    <name type="common">Pasteurella volantium</name>
    <dbReference type="NCBI Taxonomy" id="762"/>
    <lineage>
        <taxon>Bacteria</taxon>
        <taxon>Pseudomonadati</taxon>
        <taxon>Pseudomonadota</taxon>
        <taxon>Gammaproteobacteria</taxon>
        <taxon>Pasteurellales</taxon>
        <taxon>Pasteurellaceae</taxon>
        <taxon>Avibacterium</taxon>
    </lineage>
</organism>
<evidence type="ECO:0000256" key="5">
    <source>
        <dbReference type="ARBA" id="ARBA00022989"/>
    </source>
</evidence>
<evidence type="ECO:0000256" key="4">
    <source>
        <dbReference type="ARBA" id="ARBA00022692"/>
    </source>
</evidence>
<dbReference type="InterPro" id="IPR050833">
    <property type="entry name" value="Poly_Biosynth_Transport"/>
</dbReference>
<evidence type="ECO:0000256" key="1">
    <source>
        <dbReference type="ARBA" id="ARBA00004651"/>
    </source>
</evidence>
<keyword evidence="5 7" id="KW-1133">Transmembrane helix</keyword>
<proteinExistence type="inferred from homology"/>
<accession>A0A447SSH0</accession>
<sequence>MLFLCIFFSPSVAGAYYLTQRVLQAPITFLSSSVLEVFKENASSEYRTFGNARNSFLKTLKLLLILGGPLSVFLYFFIEDLFKFIFGEQWLEAAYFAKILIPALTVRFIANPLSFMFYIAEKQYLNLIGMLCLSLMILLSFFIGGNEIDIVKNIANSYFFIYCAYILFSAIIAGVFLYDKESN</sequence>
<keyword evidence="6 7" id="KW-0472">Membrane</keyword>
<dbReference type="PANTHER" id="PTHR30250:SF10">
    <property type="entry name" value="LIPOPOLYSACCHARIDE BIOSYNTHESIS PROTEIN WZXC"/>
    <property type="match status" value="1"/>
</dbReference>
<reference evidence="8 9" key="1">
    <citation type="submission" date="2018-12" db="EMBL/GenBank/DDBJ databases">
        <authorList>
            <consortium name="Pathogen Informatics"/>
        </authorList>
    </citation>
    <scope>NUCLEOTIDE SEQUENCE [LARGE SCALE GENOMIC DNA]</scope>
    <source>
        <strain evidence="8 9">NCTC3438</strain>
    </source>
</reference>
<keyword evidence="4 7" id="KW-0812">Transmembrane</keyword>
<evidence type="ECO:0000313" key="9">
    <source>
        <dbReference type="Proteomes" id="UP000268198"/>
    </source>
</evidence>
<dbReference type="Pfam" id="PF13440">
    <property type="entry name" value="Polysacc_synt_3"/>
    <property type="match status" value="1"/>
</dbReference>